<sequence length="219" mass="24463">MKYSPYLILFSLLVFLVAGCSQTSSYGTPAPIKNLKWGMNVTETLDVLGIGEKDLTETSSLGTTRTFTSNEKIKIYGRPAEVSFTFSYLSPEPILFGITAKFKPEDVAYVEKEITKQRGQEGSILQYNVKSEPMQISWKDVSLQDNKKWLAAVEKVYNNMGVKTTEEPMENGVNVMGKTITSCVLELDKNSPRYGTVVFDGSVAAMLNYPERYAYVPKT</sequence>
<evidence type="ECO:0000313" key="3">
    <source>
        <dbReference type="Proteomes" id="UP000476064"/>
    </source>
</evidence>
<dbReference type="RefSeq" id="WP_162357793.1">
    <property type="nucleotide sequence ID" value="NZ_CP048209.1"/>
</dbReference>
<accession>A0A6C0G1Z4</accession>
<feature type="chain" id="PRO_5038427553" description="Lipoprotein" evidence="1">
    <location>
        <begin position="27"/>
        <end position="219"/>
    </location>
</feature>
<keyword evidence="1" id="KW-0732">Signal</keyword>
<evidence type="ECO:0000313" key="2">
    <source>
        <dbReference type="EMBL" id="QHT61354.1"/>
    </source>
</evidence>
<dbReference type="AlphaFoldDB" id="A0A6C0G1Z4"/>
<dbReference type="KEGG" id="plyc:GXP70_16250"/>
<evidence type="ECO:0008006" key="4">
    <source>
        <dbReference type="Google" id="ProtNLM"/>
    </source>
</evidence>
<name>A0A6C0G1Z4_9BACL</name>
<evidence type="ECO:0000256" key="1">
    <source>
        <dbReference type="SAM" id="SignalP"/>
    </source>
</evidence>
<reference evidence="2 3" key="1">
    <citation type="submission" date="2020-01" db="EMBL/GenBank/DDBJ databases">
        <title>Paenibacillus sp. nov., isolated from tomato rhizosphere.</title>
        <authorList>
            <person name="Weon H.-Y."/>
            <person name="Lee S.A."/>
        </authorList>
    </citation>
    <scope>NUCLEOTIDE SEQUENCE [LARGE SCALE GENOMIC DNA]</scope>
    <source>
        <strain evidence="2 3">12200R-189</strain>
    </source>
</reference>
<dbReference type="EMBL" id="CP048209">
    <property type="protein sequence ID" value="QHT61354.1"/>
    <property type="molecule type" value="Genomic_DNA"/>
</dbReference>
<keyword evidence="3" id="KW-1185">Reference proteome</keyword>
<organism evidence="2 3">
    <name type="scientific">Paenibacillus lycopersici</name>
    <dbReference type="NCBI Taxonomy" id="2704462"/>
    <lineage>
        <taxon>Bacteria</taxon>
        <taxon>Bacillati</taxon>
        <taxon>Bacillota</taxon>
        <taxon>Bacilli</taxon>
        <taxon>Bacillales</taxon>
        <taxon>Paenibacillaceae</taxon>
        <taxon>Paenibacillus</taxon>
    </lineage>
</organism>
<gene>
    <name evidence="2" type="ORF">GXP70_16250</name>
</gene>
<protein>
    <recommendedName>
        <fullName evidence="4">Lipoprotein</fullName>
    </recommendedName>
</protein>
<dbReference type="Proteomes" id="UP000476064">
    <property type="component" value="Chromosome"/>
</dbReference>
<feature type="signal peptide" evidence="1">
    <location>
        <begin position="1"/>
        <end position="26"/>
    </location>
</feature>
<proteinExistence type="predicted"/>
<dbReference type="PROSITE" id="PS51257">
    <property type="entry name" value="PROKAR_LIPOPROTEIN"/>
    <property type="match status" value="1"/>
</dbReference>